<dbReference type="Gene3D" id="3.30.565.60">
    <property type="match status" value="1"/>
</dbReference>
<dbReference type="InterPro" id="IPR036388">
    <property type="entry name" value="WH-like_DNA-bd_sf"/>
</dbReference>
<protein>
    <submittedName>
        <fullName evidence="1">Uncharacterized protein</fullName>
    </submittedName>
</protein>
<evidence type="ECO:0000313" key="2">
    <source>
        <dbReference type="Proteomes" id="UP000326251"/>
    </source>
</evidence>
<dbReference type="PANTHER" id="PTHR30595">
    <property type="entry name" value="GLPR-RELATED TRANSCRIPTIONAL REPRESSOR"/>
    <property type="match status" value="1"/>
</dbReference>
<dbReference type="EMBL" id="RZUG01000042">
    <property type="protein sequence ID" value="KAA8822240.1"/>
    <property type="molecule type" value="Genomic_DNA"/>
</dbReference>
<dbReference type="InterPro" id="IPR038475">
    <property type="entry name" value="RecG_C_sf"/>
</dbReference>
<dbReference type="Gene3D" id="1.10.10.10">
    <property type="entry name" value="Winged helix-like DNA-binding domain superfamily/Winged helix DNA-binding domain"/>
    <property type="match status" value="1"/>
</dbReference>
<dbReference type="Pfam" id="PF13749">
    <property type="entry name" value="HATPase_c_4"/>
    <property type="match status" value="1"/>
</dbReference>
<accession>A0A5J5DZT6</accession>
<dbReference type="Proteomes" id="UP000326251">
    <property type="component" value="Unassembled WGS sequence"/>
</dbReference>
<evidence type="ECO:0000313" key="1">
    <source>
        <dbReference type="EMBL" id="KAA8822240.1"/>
    </source>
</evidence>
<gene>
    <name evidence="1" type="ORF">EMO92_11305</name>
</gene>
<organism evidence="1 2">
    <name type="scientific">Bifidobacterium reuteri</name>
    <dbReference type="NCBI Taxonomy" id="983706"/>
    <lineage>
        <taxon>Bacteria</taxon>
        <taxon>Bacillati</taxon>
        <taxon>Actinomycetota</taxon>
        <taxon>Actinomycetes</taxon>
        <taxon>Bifidobacteriales</taxon>
        <taxon>Bifidobacteriaceae</taxon>
        <taxon>Bifidobacterium</taxon>
    </lineage>
</organism>
<sequence length="352" mass="39716">MVRDNGTGSAVLDHMVLDRFDVDDLDSDTINAYRNTLSAVRPGHPWLALDEDQFLLRLGATATGEDEEQHPTRAGLLMFGHEWKITQEFPYYFLDYREISDGVRRWDHRIVSGDGEWSGNLYGFWLKTWPLLAQSVRRPFDVDDEMRRMDDTPLHLALREALANTLIHADYYMRGNTVIVNGADSVSFTNPGGLRMPPDVALAGGLSDSRNPTLLKMFALISVVERAGSGFDAMRSGCEWAHLPCPELTESFDPDRTRLVFRLESVAKRTSHMARIQTVLKPDSINTAQSGKAREHEVILAYLHNARTITRAQVEQLTGMNTAQAKYMLKQLVLDGTVIQEGRGRATHYVLR</sequence>
<proteinExistence type="predicted"/>
<comment type="caution">
    <text evidence="1">The sequence shown here is derived from an EMBL/GenBank/DDBJ whole genome shotgun (WGS) entry which is preliminary data.</text>
</comment>
<name>A0A5J5DZT6_9BIFI</name>
<dbReference type="PANTHER" id="PTHR30595:SF6">
    <property type="entry name" value="SCHLAFEN ALBA-2 DOMAIN-CONTAINING PROTEIN"/>
    <property type="match status" value="1"/>
</dbReference>
<reference evidence="1 2" key="1">
    <citation type="journal article" date="2019" name="Syst. Appl. Microbiol.">
        <title>Characterization of Bifidobacterium species in feaces of the Egyptian fruit bat: Description of B. vespertilionis sp. nov. and B. rousetti sp. nov.</title>
        <authorList>
            <person name="Modesto M."/>
            <person name="Satti M."/>
            <person name="Watanabe K."/>
            <person name="Puglisi E."/>
            <person name="Morelli L."/>
            <person name="Huang C.-H."/>
            <person name="Liou J.-S."/>
            <person name="Miyashita M."/>
            <person name="Tamura T."/>
            <person name="Saito S."/>
            <person name="Mori K."/>
            <person name="Huang L."/>
            <person name="Sciavilla P."/>
            <person name="Sandri C."/>
            <person name="Spiezio C."/>
            <person name="Vitali F."/>
            <person name="Cavalieri D."/>
            <person name="Perpetuini G."/>
            <person name="Tofalo R."/>
            <person name="Bonetti A."/>
            <person name="Arita M."/>
            <person name="Mattarelli P."/>
        </authorList>
    </citation>
    <scope>NUCLEOTIDE SEQUENCE [LARGE SCALE GENOMIC DNA]</scope>
    <source>
        <strain evidence="1 2">RST19</strain>
    </source>
</reference>
<dbReference type="AlphaFoldDB" id="A0A5J5DZT6"/>